<evidence type="ECO:0000256" key="1">
    <source>
        <dbReference type="ARBA" id="ARBA00004141"/>
    </source>
</evidence>
<name>A0A815I7X9_9BILA</name>
<dbReference type="EMBL" id="CAJNOV010009379">
    <property type="protein sequence ID" value="CAF1361888.1"/>
    <property type="molecule type" value="Genomic_DNA"/>
</dbReference>
<feature type="transmembrane region" description="Helical" evidence="7">
    <location>
        <begin position="306"/>
        <end position="326"/>
    </location>
</feature>
<dbReference type="GO" id="GO:0042147">
    <property type="term" value="P:retrograde transport, endosome to Golgi"/>
    <property type="evidence" value="ECO:0007669"/>
    <property type="project" value="TreeGrafter"/>
</dbReference>
<feature type="transmembrane region" description="Helical" evidence="7">
    <location>
        <begin position="412"/>
        <end position="434"/>
    </location>
</feature>
<dbReference type="EMBL" id="CAJNOW010017522">
    <property type="protein sequence ID" value="CAF1658439.1"/>
    <property type="molecule type" value="Genomic_DNA"/>
</dbReference>
<dbReference type="Pfam" id="PF06814">
    <property type="entry name" value="GOST_TM"/>
    <property type="match status" value="1"/>
</dbReference>
<evidence type="ECO:0000313" key="10">
    <source>
        <dbReference type="EMBL" id="CAF1361888.1"/>
    </source>
</evidence>
<dbReference type="PANTHER" id="PTHR21229:SF1">
    <property type="entry name" value="GH17801P"/>
    <property type="match status" value="1"/>
</dbReference>
<organism evidence="10 13">
    <name type="scientific">Rotaria magnacalcarata</name>
    <dbReference type="NCBI Taxonomy" id="392030"/>
    <lineage>
        <taxon>Eukaryota</taxon>
        <taxon>Metazoa</taxon>
        <taxon>Spiralia</taxon>
        <taxon>Gnathifera</taxon>
        <taxon>Rotifera</taxon>
        <taxon>Eurotatoria</taxon>
        <taxon>Bdelloidea</taxon>
        <taxon>Philodinida</taxon>
        <taxon>Philodinidae</taxon>
        <taxon>Rotaria</taxon>
    </lineage>
</organism>
<accession>A0A815I7X9</accession>
<comment type="caution">
    <text evidence="10">The sequence shown here is derived from an EMBL/GenBank/DDBJ whole genome shotgun (WGS) entry which is preliminary data.</text>
</comment>
<dbReference type="InterPro" id="IPR009637">
    <property type="entry name" value="GPR107/GPR108-like"/>
</dbReference>
<gene>
    <name evidence="10" type="ORF">CJN711_LOCUS19980</name>
    <name evidence="11" type="ORF">KQP761_LOCUS31519</name>
    <name evidence="12" type="ORF">WKI299_LOCUS25422</name>
</gene>
<dbReference type="Proteomes" id="UP000663834">
    <property type="component" value="Unassembled WGS sequence"/>
</dbReference>
<evidence type="ECO:0000313" key="12">
    <source>
        <dbReference type="EMBL" id="CAF2126444.1"/>
    </source>
</evidence>
<dbReference type="InterPro" id="IPR053937">
    <property type="entry name" value="GOST_TM"/>
</dbReference>
<evidence type="ECO:0000256" key="3">
    <source>
        <dbReference type="ARBA" id="ARBA00022729"/>
    </source>
</evidence>
<feature type="chain" id="PRO_5036411732" description="GOST seven transmembrane domain-containing protein" evidence="8">
    <location>
        <begin position="21"/>
        <end position="635"/>
    </location>
</feature>
<feature type="transmembrane region" description="Helical" evidence="7">
    <location>
        <begin position="382"/>
        <end position="400"/>
    </location>
</feature>
<keyword evidence="3 8" id="KW-0732">Signal</keyword>
<evidence type="ECO:0000256" key="2">
    <source>
        <dbReference type="ARBA" id="ARBA00022692"/>
    </source>
</evidence>
<evidence type="ECO:0000313" key="11">
    <source>
        <dbReference type="EMBL" id="CAF1658439.1"/>
    </source>
</evidence>
<reference evidence="10" key="1">
    <citation type="submission" date="2021-02" db="EMBL/GenBank/DDBJ databases">
        <authorList>
            <person name="Nowell W R."/>
        </authorList>
    </citation>
    <scope>NUCLEOTIDE SEQUENCE</scope>
</reference>
<protein>
    <recommendedName>
        <fullName evidence="9">GOST seven transmembrane domain-containing protein</fullName>
    </recommendedName>
</protein>
<feature type="transmembrane region" description="Helical" evidence="7">
    <location>
        <begin position="455"/>
        <end position="474"/>
    </location>
</feature>
<evidence type="ECO:0000256" key="8">
    <source>
        <dbReference type="SAM" id="SignalP"/>
    </source>
</evidence>
<keyword evidence="2 7" id="KW-0812">Transmembrane</keyword>
<proteinExistence type="predicted"/>
<evidence type="ECO:0000256" key="7">
    <source>
        <dbReference type="SAM" id="Phobius"/>
    </source>
</evidence>
<dbReference type="AlphaFoldDB" id="A0A815I7X9"/>
<keyword evidence="5 7" id="KW-0472">Membrane</keyword>
<evidence type="ECO:0000256" key="6">
    <source>
        <dbReference type="SAM" id="MobiDB-lite"/>
    </source>
</evidence>
<evidence type="ECO:0000256" key="5">
    <source>
        <dbReference type="ARBA" id="ARBA00023136"/>
    </source>
</evidence>
<feature type="signal peptide" evidence="8">
    <location>
        <begin position="1"/>
        <end position="20"/>
    </location>
</feature>
<dbReference type="Proteomes" id="UP000663856">
    <property type="component" value="Unassembled WGS sequence"/>
</dbReference>
<evidence type="ECO:0000259" key="9">
    <source>
        <dbReference type="Pfam" id="PF06814"/>
    </source>
</evidence>
<feature type="region of interest" description="Disordered" evidence="6">
    <location>
        <begin position="559"/>
        <end position="598"/>
    </location>
</feature>
<keyword evidence="4 7" id="KW-1133">Transmembrane helix</keyword>
<dbReference type="PANTHER" id="PTHR21229">
    <property type="entry name" value="LUNG SEVEN TRANSMEMBRANE RECEPTOR"/>
    <property type="match status" value="1"/>
</dbReference>
<dbReference type="GO" id="GO:0005794">
    <property type="term" value="C:Golgi apparatus"/>
    <property type="evidence" value="ECO:0007669"/>
    <property type="project" value="TreeGrafter"/>
</dbReference>
<dbReference type="EMBL" id="CAJNRF010010966">
    <property type="protein sequence ID" value="CAF2126444.1"/>
    <property type="molecule type" value="Genomic_DNA"/>
</dbReference>
<evidence type="ECO:0000313" key="13">
    <source>
        <dbReference type="Proteomes" id="UP000663855"/>
    </source>
</evidence>
<feature type="transmembrane region" description="Helical" evidence="7">
    <location>
        <begin position="275"/>
        <end position="299"/>
    </location>
</feature>
<dbReference type="Proteomes" id="UP000663855">
    <property type="component" value="Unassembled WGS sequence"/>
</dbReference>
<feature type="transmembrane region" description="Helical" evidence="7">
    <location>
        <begin position="494"/>
        <end position="511"/>
    </location>
</feature>
<dbReference type="GO" id="GO:0016020">
    <property type="term" value="C:membrane"/>
    <property type="evidence" value="ECO:0007669"/>
    <property type="project" value="UniProtKB-SubCell"/>
</dbReference>
<comment type="subcellular location">
    <subcellularLocation>
        <location evidence="1">Membrane</location>
        <topology evidence="1">Multi-pass membrane protein</topology>
    </subcellularLocation>
</comment>
<dbReference type="GO" id="GO:0005829">
    <property type="term" value="C:cytosol"/>
    <property type="evidence" value="ECO:0007669"/>
    <property type="project" value="GOC"/>
</dbReference>
<feature type="domain" description="GOST seven transmembrane" evidence="9">
    <location>
        <begin position="273"/>
        <end position="518"/>
    </location>
</feature>
<sequence length="635" mass="72561">MKNYFLIYLLFFCLVNYSSTTLVDSIVTLSWSSSGISPIVDRFLTSDTQITLKLFCRESSTNLNETQGQTRKPLNKDHEKTKIKIKGRIGRVVGCLPLQSDTLMTTNQLSSKDNKESRNMLEAAYFNSWKQMEIREFIMQETNCDDSEELLIDQYTNITGPEISPEKAAEVRKTMLKQEREQLTANQKNYIPPRRRRRAAEKTNIKLTNKQSSTAPVVNRQSEKRLQTWTDGYYLIEIFPPVILDLNPPELDVDVIVSMKNRHGGYITADEYPALVFYGIMCGIYGLFAILWFVWCAFYWRELLKIQFWIGGVILIGMIEKSAFIAEYDTVNRHGYKVHVAIVTAEVLSCLKRTVSRMLVIIVALGYGVVKPRLGPLKQKVFAMGLLYFAIATTEAILRLNTTNDETNNKVLISRIPLAVIDATIYYWIFTGLVTTTRTLRLRKNIVKLNVYRHFTNTLIFAIGASLLFMIWSLKSHFFTTCITNWREFWVDDAFWHILFSLVLLVIMFLFRPSNNNQRYAFVPLLDQSDNDNDDFDDDADQGETAVFDSITMRKATNIENGAAPKSKRQQQASMNREANVSSSGAGGSNGNDVVEDALTWVEDNIPTSIADQALQALDSEEEIVNTKLERSKMQ</sequence>
<evidence type="ECO:0000256" key="4">
    <source>
        <dbReference type="ARBA" id="ARBA00022989"/>
    </source>
</evidence>
<dbReference type="OrthoDB" id="19932at2759"/>